<reference evidence="2 3" key="1">
    <citation type="submission" date="2017-06" db="EMBL/GenBank/DDBJ databases">
        <authorList>
            <person name="Kim H.J."/>
            <person name="Triplett B.A."/>
        </authorList>
    </citation>
    <scope>NUCLEOTIDE SEQUENCE [LARGE SCALE GENOMIC DNA]</scope>
    <source>
        <strain evidence="2 3">SCA</strain>
    </source>
</reference>
<dbReference type="InterPro" id="IPR010898">
    <property type="entry name" value="Hpre_diP_synth_I"/>
</dbReference>
<protein>
    <submittedName>
        <fullName evidence="2">Heptaprenyl diphosphate synthase</fullName>
    </submittedName>
</protein>
<evidence type="ECO:0000256" key="1">
    <source>
        <dbReference type="SAM" id="Phobius"/>
    </source>
</evidence>
<keyword evidence="1" id="KW-0472">Membrane</keyword>
<evidence type="ECO:0000313" key="3">
    <source>
        <dbReference type="Proteomes" id="UP000198304"/>
    </source>
</evidence>
<feature type="transmembrane region" description="Helical" evidence="1">
    <location>
        <begin position="6"/>
        <end position="26"/>
    </location>
</feature>
<keyword evidence="1" id="KW-0812">Transmembrane</keyword>
<dbReference type="PIRSF" id="PIRSF027391">
    <property type="entry name" value="Hpre_diP_synt_I"/>
    <property type="match status" value="1"/>
</dbReference>
<evidence type="ECO:0000313" key="2">
    <source>
        <dbReference type="EMBL" id="SNS35402.1"/>
    </source>
</evidence>
<name>A0A239DUH4_9FIRM</name>
<keyword evidence="1" id="KW-1133">Transmembrane helix</keyword>
<keyword evidence="3" id="KW-1185">Reference proteome</keyword>
<feature type="transmembrane region" description="Helical" evidence="1">
    <location>
        <begin position="67"/>
        <end position="96"/>
    </location>
</feature>
<sequence>MNTKKLVHLAMLTSLGLALHIIEIFIPNPFIGIAPGAKLGLANIIGLITLVIYGFKYAITVNLLRCFIAGIASGAITSMMYSMAGALASTLLMWVVYKFFSRYFSLIGVSVFGALGHNVAQLSVAALIINNVRIYVYLPIMILASIFTGIFIGLTANFTLEKAKILFKNGMNTI</sequence>
<dbReference type="OrthoDB" id="9799095at2"/>
<accession>A0A239DUH4</accession>
<dbReference type="Pfam" id="PF07456">
    <property type="entry name" value="Hpre_diP_synt_I"/>
    <property type="match status" value="1"/>
</dbReference>
<proteinExistence type="predicted"/>
<dbReference type="EMBL" id="FZOJ01000008">
    <property type="protein sequence ID" value="SNS35402.1"/>
    <property type="molecule type" value="Genomic_DNA"/>
</dbReference>
<dbReference type="AlphaFoldDB" id="A0A239DUH4"/>
<gene>
    <name evidence="2" type="ORF">SAMN05446037_1008120</name>
</gene>
<feature type="transmembrane region" description="Helical" evidence="1">
    <location>
        <begin position="38"/>
        <end position="55"/>
    </location>
</feature>
<dbReference type="Gene3D" id="1.10.1760.20">
    <property type="match status" value="1"/>
</dbReference>
<dbReference type="Proteomes" id="UP000198304">
    <property type="component" value="Unassembled WGS sequence"/>
</dbReference>
<feature type="transmembrane region" description="Helical" evidence="1">
    <location>
        <begin position="135"/>
        <end position="160"/>
    </location>
</feature>
<organism evidence="2 3">
    <name type="scientific">Anaerovirgula multivorans</name>
    <dbReference type="NCBI Taxonomy" id="312168"/>
    <lineage>
        <taxon>Bacteria</taxon>
        <taxon>Bacillati</taxon>
        <taxon>Bacillota</taxon>
        <taxon>Clostridia</taxon>
        <taxon>Peptostreptococcales</taxon>
        <taxon>Natronincolaceae</taxon>
        <taxon>Anaerovirgula</taxon>
    </lineage>
</organism>
<feature type="transmembrane region" description="Helical" evidence="1">
    <location>
        <begin position="103"/>
        <end position="129"/>
    </location>
</feature>
<dbReference type="InterPro" id="IPR014535">
    <property type="entry name" value="Hpre_diP_synt_I"/>
</dbReference>
<dbReference type="RefSeq" id="WP_089282795.1">
    <property type="nucleotide sequence ID" value="NZ_FZOJ01000008.1"/>
</dbReference>